<dbReference type="EMBL" id="JAMQON010000001">
    <property type="protein sequence ID" value="MDS0258555.1"/>
    <property type="molecule type" value="Genomic_DNA"/>
</dbReference>
<evidence type="ECO:0000313" key="2">
    <source>
        <dbReference type="Proteomes" id="UP001259659"/>
    </source>
</evidence>
<dbReference type="RefSeq" id="WP_310918119.1">
    <property type="nucleotide sequence ID" value="NZ_JAMQON010000001.1"/>
</dbReference>
<sequence length="200" mass="21623">MKADGPDHLADRLSQTWVGDFTDDVGLPSHYFGTANTHTAPVLETLEIRRGDDWLAAVGRELFEQLWRAAETTLSQDGHVIDVLDDARKALADAGFGGDDTQWVLHPETTQKVLDELADKLVYLDDPATLREYPTATSPAVPVGGAVLVDPAALTRNPLADIPGSLSAWDDDHYPIDVLSPVLVRDGHGMVAVEFDVGDS</sequence>
<comment type="caution">
    <text evidence="1">The sequence shown here is derived from an EMBL/GenBank/DDBJ whole genome shotgun (WGS) entry which is preliminary data.</text>
</comment>
<protein>
    <recommendedName>
        <fullName evidence="3">GAF domain-containing protein</fullName>
    </recommendedName>
</protein>
<gene>
    <name evidence="1" type="ORF">NDI56_03905</name>
</gene>
<accession>A0ABU2F8G0</accession>
<organism evidence="1 2">
    <name type="scientific">Haloarcula saliterrae</name>
    <dbReference type="NCBI Taxonomy" id="2950534"/>
    <lineage>
        <taxon>Archaea</taxon>
        <taxon>Methanobacteriati</taxon>
        <taxon>Methanobacteriota</taxon>
        <taxon>Stenosarchaea group</taxon>
        <taxon>Halobacteria</taxon>
        <taxon>Halobacteriales</taxon>
        <taxon>Haloarculaceae</taxon>
        <taxon>Haloarcula</taxon>
    </lineage>
</organism>
<dbReference type="Proteomes" id="UP001259659">
    <property type="component" value="Unassembled WGS sequence"/>
</dbReference>
<proteinExistence type="predicted"/>
<evidence type="ECO:0000313" key="1">
    <source>
        <dbReference type="EMBL" id="MDS0258555.1"/>
    </source>
</evidence>
<reference evidence="1 2" key="1">
    <citation type="submission" date="2022-06" db="EMBL/GenBank/DDBJ databases">
        <title>Haloarcula sp. a new haloarchaeum isolate from saline soil.</title>
        <authorList>
            <person name="Strakova D."/>
            <person name="Galisteo C."/>
            <person name="Sanchez-Porro C."/>
            <person name="Ventosa A."/>
        </authorList>
    </citation>
    <scope>NUCLEOTIDE SEQUENCE [LARGE SCALE GENOMIC DNA]</scope>
    <source>
        <strain evidence="1 2">S1CR25-12</strain>
    </source>
</reference>
<evidence type="ECO:0008006" key="3">
    <source>
        <dbReference type="Google" id="ProtNLM"/>
    </source>
</evidence>
<name>A0ABU2F8G0_9EURY</name>
<keyword evidence="2" id="KW-1185">Reference proteome</keyword>